<keyword evidence="7" id="KW-0234">DNA repair</keyword>
<accession>A0A813A6B5</accession>
<feature type="region of interest" description="Disordered" evidence="8">
    <location>
        <begin position="1"/>
        <end position="26"/>
    </location>
</feature>
<proteinExistence type="predicted"/>
<protein>
    <recommendedName>
        <fullName evidence="9">SAP domain-containing protein</fullName>
    </recommendedName>
</protein>
<dbReference type="Gene3D" id="3.30.420.10">
    <property type="entry name" value="Ribonuclease H-like superfamily/Ribonuclease H"/>
    <property type="match status" value="1"/>
</dbReference>
<dbReference type="InterPro" id="IPR029060">
    <property type="entry name" value="PIN-like_dom_sf"/>
</dbReference>
<dbReference type="InterPro" id="IPR001098">
    <property type="entry name" value="DNA-dir_DNA_pol_A_palm_dom"/>
</dbReference>
<dbReference type="SMART" id="SM00475">
    <property type="entry name" value="53EXOc"/>
    <property type="match status" value="1"/>
</dbReference>
<evidence type="ECO:0000256" key="7">
    <source>
        <dbReference type="ARBA" id="ARBA00023204"/>
    </source>
</evidence>
<dbReference type="InterPro" id="IPR036361">
    <property type="entry name" value="SAP_dom_sf"/>
</dbReference>
<organism evidence="10 11">
    <name type="scientific">Symbiodinium necroappetens</name>
    <dbReference type="NCBI Taxonomy" id="1628268"/>
    <lineage>
        <taxon>Eukaryota</taxon>
        <taxon>Sar</taxon>
        <taxon>Alveolata</taxon>
        <taxon>Dinophyceae</taxon>
        <taxon>Suessiales</taxon>
        <taxon>Symbiodiniaceae</taxon>
        <taxon>Symbiodinium</taxon>
    </lineage>
</organism>
<keyword evidence="3" id="KW-0235">DNA replication</keyword>
<dbReference type="Proteomes" id="UP000601435">
    <property type="component" value="Unassembled WGS sequence"/>
</dbReference>
<dbReference type="CDD" id="cd09898">
    <property type="entry name" value="H3TH_53EXO"/>
    <property type="match status" value="1"/>
</dbReference>
<evidence type="ECO:0000259" key="9">
    <source>
        <dbReference type="PROSITE" id="PS50800"/>
    </source>
</evidence>
<dbReference type="Pfam" id="PF02739">
    <property type="entry name" value="5_3_exonuc_N"/>
    <property type="match status" value="1"/>
</dbReference>
<dbReference type="InterPro" id="IPR043502">
    <property type="entry name" value="DNA/RNA_pol_sf"/>
</dbReference>
<dbReference type="SUPFAM" id="SSF56672">
    <property type="entry name" value="DNA/RNA polymerases"/>
    <property type="match status" value="1"/>
</dbReference>
<evidence type="ECO:0000313" key="11">
    <source>
        <dbReference type="Proteomes" id="UP000601435"/>
    </source>
</evidence>
<sequence>MGSEPDLDALFGPGEAAEAPGATPESHVQQVHPALRSAVETFVAESWPRARAELVGAESGEQTSKGARPPLPASLARDVDAALAAESCGEWADCRQKASAIRSEAWNALIRDKGWQRPCDKELFMLTELLLALCSHASGSSSSAVKHADGVFVFAPAGEFRSCALLFVRLLDDDVRAARSEEAQARARPLGDFPSSCPETALSTALTRQKDAGGACAQRLGRLATDPCPEKLKELLSSKPFFFPGALEGWPARKRWSSLEYLDRQAGHRLVPTEIGSEVGADGWKEELMPFSRFLEEFLAPSCSGAQGQTAYLAQHELFEQCPVLRADIALPQAWQQVLGAPSRCNAWVGTSRTLTPCHWDSYDNFLAQVQGFKRVLLLAPSQRAKLHVRVDAGTGAQGNISPVNVEEPDLQKYPDFLEAAIMTLVDGHYHIYKSFHATKYSGLRNQRGEPTNIVYSFMQQLERIHRELEPSHMAVLLDSETSSSSRREVLPEYKKNRKCPKELLEQLPKVIKACDAMGVQWRSHEDFEADDLIASYTRRFSAGGSSCHVKIVSCDKDLLELVGDQVELLDTPRDRNRSGFVRMDRSEVWNKWGVRPDQIPDLLALMGDSADSIPGIPGIGAKRAATLLQKCGSLEAIVKRAFEGTLAAPGISPKICGKIVAHGPRALELLKHVVRLKDASVEKEELDCFKVPERDDGWRDRVSLFCDSEDMAKLKERLTSGPITGKKCQEGKEAPSFIPSRPDTGKVLEVRTPNEAREALERLEQYPKATFAVFCVGSDEPSRSAPCLAIYGGPSIDLGHGRTKLWVDLLGNSEEMRGLWRGFLANPQNKVYHVYADTQRGLSWGSAPPSIPRRGGFVADVVHLARLWDPTLKEANSLPWLAEKLLGPTWRLQRPQGEEGKRKVRDLQQSRCRDDWVQLCGDSAAAVFYLHQDLRARLAKQAWQAPKEALPVATASMLDFYTEHWQPLAMLLSDMELRGVPVHGERLKDLITEKSAAQELLRRAFCSWAVSKGCLDETSASMVDLNSNQQLAHLLFGSGEREFAGSVAGGSPSIQLLPEAELWSHTIPELKELCRERGLMVSGKKLDLVQRLCDPQAQVQGRARRSRPSLKVRGLCLEQSTVTGTARAGSAQLTLKTLKGLVERECQWQTDAAEPLQSLLSWRQHEAQLGCLRPLQVACRRGRVHPELNLNAATGRLFSRSPSLQGKPKGSGHAVRSVVAVPPGKRFLVAHYGQLELRLVAHLADCPTMIDILTQGGDIHSRMAYRIFDEVRDSVDEGKVVLEGDIQGAATVEDVFPELRKRAKALSFALLRGKTAFSVASDWDLSQEEASAVTDRWFRTFPEIEAWMKQLDENDQTAVATLLGRQHQLDRLKGRSFKELDSARRAAGSTGVQSSAADVVLSALVKVERSSVLQQLGYHLVLQVHDEFLLEGPEDHANEALAELVRLMEDPLPFKLKVPLTVNARHAQTWSEAGF</sequence>
<dbReference type="Gene3D" id="2.60.120.650">
    <property type="entry name" value="Cupin"/>
    <property type="match status" value="1"/>
</dbReference>
<dbReference type="PANTHER" id="PTHR10133:SF27">
    <property type="entry name" value="DNA POLYMERASE NU"/>
    <property type="match status" value="1"/>
</dbReference>
<dbReference type="EMBL" id="CAJNJA010054141">
    <property type="protein sequence ID" value="CAE7852754.1"/>
    <property type="molecule type" value="Genomic_DNA"/>
</dbReference>
<dbReference type="GO" id="GO:0003677">
    <property type="term" value="F:DNA binding"/>
    <property type="evidence" value="ECO:0007669"/>
    <property type="project" value="UniProtKB-KW"/>
</dbReference>
<dbReference type="SMART" id="SM00482">
    <property type="entry name" value="POLAc"/>
    <property type="match status" value="1"/>
</dbReference>
<dbReference type="PANTHER" id="PTHR10133">
    <property type="entry name" value="DNA POLYMERASE I"/>
    <property type="match status" value="1"/>
</dbReference>
<dbReference type="InterPro" id="IPR020046">
    <property type="entry name" value="5-3_exonucl_a-hlix_arch_N"/>
</dbReference>
<gene>
    <name evidence="10" type="ORF">SNEC2469_LOCUS26524</name>
</gene>
<dbReference type="GO" id="GO:0006261">
    <property type="term" value="P:DNA-templated DNA replication"/>
    <property type="evidence" value="ECO:0007669"/>
    <property type="project" value="InterPro"/>
</dbReference>
<dbReference type="InterPro" id="IPR003034">
    <property type="entry name" value="SAP_dom"/>
</dbReference>
<dbReference type="Gene3D" id="3.30.70.370">
    <property type="match status" value="1"/>
</dbReference>
<keyword evidence="4" id="KW-0227">DNA damage</keyword>
<dbReference type="SUPFAM" id="SSF47807">
    <property type="entry name" value="5' to 3' exonuclease, C-terminal subdomain"/>
    <property type="match status" value="1"/>
</dbReference>
<dbReference type="GO" id="GO:0006302">
    <property type="term" value="P:double-strand break repair"/>
    <property type="evidence" value="ECO:0007669"/>
    <property type="project" value="TreeGrafter"/>
</dbReference>
<dbReference type="InterPro" id="IPR036279">
    <property type="entry name" value="5-3_exonuclease_C_sf"/>
</dbReference>
<keyword evidence="5" id="KW-0239">DNA-directed DNA polymerase</keyword>
<dbReference type="InterPro" id="IPR020045">
    <property type="entry name" value="DNA_polI_H3TH"/>
</dbReference>
<dbReference type="OrthoDB" id="436931at2759"/>
<dbReference type="SUPFAM" id="SSF88723">
    <property type="entry name" value="PIN domain-like"/>
    <property type="match status" value="1"/>
</dbReference>
<dbReference type="Gene3D" id="1.10.720.30">
    <property type="entry name" value="SAP domain"/>
    <property type="match status" value="1"/>
</dbReference>
<evidence type="ECO:0000256" key="2">
    <source>
        <dbReference type="ARBA" id="ARBA00022695"/>
    </source>
</evidence>
<dbReference type="Gene3D" id="3.40.50.1010">
    <property type="entry name" value="5'-nuclease"/>
    <property type="match status" value="1"/>
</dbReference>
<keyword evidence="1" id="KW-0808">Transferase</keyword>
<dbReference type="GO" id="GO:0003887">
    <property type="term" value="F:DNA-directed DNA polymerase activity"/>
    <property type="evidence" value="ECO:0007669"/>
    <property type="project" value="UniProtKB-KW"/>
</dbReference>
<dbReference type="InterPro" id="IPR041667">
    <property type="entry name" value="Cupin_8"/>
</dbReference>
<evidence type="ECO:0000256" key="1">
    <source>
        <dbReference type="ARBA" id="ARBA00022679"/>
    </source>
</evidence>
<dbReference type="Pfam" id="PF01367">
    <property type="entry name" value="5_3_exonuc"/>
    <property type="match status" value="1"/>
</dbReference>
<comment type="caution">
    <text evidence="10">The sequence shown here is derived from an EMBL/GenBank/DDBJ whole genome shotgun (WGS) entry which is preliminary data.</text>
</comment>
<dbReference type="Pfam" id="PF02037">
    <property type="entry name" value="SAP"/>
    <property type="match status" value="1"/>
</dbReference>
<dbReference type="SUPFAM" id="SSF51197">
    <property type="entry name" value="Clavaminate synthase-like"/>
    <property type="match status" value="1"/>
</dbReference>
<dbReference type="GO" id="GO:0008409">
    <property type="term" value="F:5'-3' exonuclease activity"/>
    <property type="evidence" value="ECO:0007669"/>
    <property type="project" value="InterPro"/>
</dbReference>
<dbReference type="PROSITE" id="PS50800">
    <property type="entry name" value="SAP"/>
    <property type="match status" value="1"/>
</dbReference>
<evidence type="ECO:0000256" key="6">
    <source>
        <dbReference type="ARBA" id="ARBA00023125"/>
    </source>
</evidence>
<dbReference type="InterPro" id="IPR008918">
    <property type="entry name" value="HhH2"/>
</dbReference>
<dbReference type="Pfam" id="PF00476">
    <property type="entry name" value="DNA_pol_A"/>
    <property type="match status" value="1"/>
</dbReference>
<evidence type="ECO:0000256" key="3">
    <source>
        <dbReference type="ARBA" id="ARBA00022705"/>
    </source>
</evidence>
<dbReference type="SMART" id="SM00279">
    <property type="entry name" value="HhH2"/>
    <property type="match status" value="1"/>
</dbReference>
<reference evidence="10" key="1">
    <citation type="submission" date="2021-02" db="EMBL/GenBank/DDBJ databases">
        <authorList>
            <person name="Dougan E. K."/>
            <person name="Rhodes N."/>
            <person name="Thang M."/>
            <person name="Chan C."/>
        </authorList>
    </citation>
    <scope>NUCLEOTIDE SEQUENCE</scope>
</reference>
<name>A0A813A6B5_9DINO</name>
<dbReference type="PRINTS" id="PR00868">
    <property type="entry name" value="DNAPOLI"/>
</dbReference>
<keyword evidence="11" id="KW-1185">Reference proteome</keyword>
<evidence type="ECO:0000256" key="5">
    <source>
        <dbReference type="ARBA" id="ARBA00022932"/>
    </source>
</evidence>
<evidence type="ECO:0000256" key="8">
    <source>
        <dbReference type="SAM" id="MobiDB-lite"/>
    </source>
</evidence>
<dbReference type="InterPro" id="IPR002421">
    <property type="entry name" value="5-3_exonuclease"/>
</dbReference>
<feature type="compositionally biased region" description="Low complexity" evidence="8">
    <location>
        <begin position="12"/>
        <end position="25"/>
    </location>
</feature>
<feature type="domain" description="SAP" evidence="9">
    <location>
        <begin position="1063"/>
        <end position="1097"/>
    </location>
</feature>
<evidence type="ECO:0000256" key="4">
    <source>
        <dbReference type="ARBA" id="ARBA00022763"/>
    </source>
</evidence>
<dbReference type="InterPro" id="IPR002298">
    <property type="entry name" value="DNA_polymerase_A"/>
</dbReference>
<evidence type="ECO:0000313" key="10">
    <source>
        <dbReference type="EMBL" id="CAE7852754.1"/>
    </source>
</evidence>
<dbReference type="Pfam" id="PF13621">
    <property type="entry name" value="Cupin_8"/>
    <property type="match status" value="1"/>
</dbReference>
<dbReference type="SUPFAM" id="SSF68906">
    <property type="entry name" value="SAP domain"/>
    <property type="match status" value="1"/>
</dbReference>
<dbReference type="CDD" id="cd09859">
    <property type="entry name" value="PIN_53EXO"/>
    <property type="match status" value="1"/>
</dbReference>
<keyword evidence="2" id="KW-0548">Nucleotidyltransferase</keyword>
<keyword evidence="6" id="KW-0238">DNA-binding</keyword>
<dbReference type="Gene3D" id="1.10.150.20">
    <property type="entry name" value="5' to 3' exonuclease, C-terminal subdomain"/>
    <property type="match status" value="2"/>
</dbReference>
<dbReference type="InterPro" id="IPR036397">
    <property type="entry name" value="RNaseH_sf"/>
</dbReference>